<dbReference type="OrthoDB" id="3358527at2"/>
<gene>
    <name evidence="3" type="ordered locus">Namu_1945</name>
</gene>
<feature type="coiled-coil region" evidence="1">
    <location>
        <begin position="267"/>
        <end position="294"/>
    </location>
</feature>
<dbReference type="EMBL" id="CP001737">
    <property type="protein sequence ID" value="ACV78334.1"/>
    <property type="molecule type" value="Genomic_DNA"/>
</dbReference>
<feature type="region of interest" description="Disordered" evidence="2">
    <location>
        <begin position="195"/>
        <end position="215"/>
    </location>
</feature>
<proteinExistence type="predicted"/>
<reference evidence="4" key="1">
    <citation type="submission" date="2009-09" db="EMBL/GenBank/DDBJ databases">
        <title>The complete genome of Nakamurella multipartita DSM 44233.</title>
        <authorList>
            <consortium name="US DOE Joint Genome Institute (JGI-PGF)"/>
            <person name="Lucas S."/>
            <person name="Copeland A."/>
            <person name="Lapidus A."/>
            <person name="Glavina del Rio T."/>
            <person name="Dalin E."/>
            <person name="Tice H."/>
            <person name="Bruce D."/>
            <person name="Goodwin L."/>
            <person name="Pitluck S."/>
            <person name="Kyrpides N."/>
            <person name="Mavromatis K."/>
            <person name="Ivanova N."/>
            <person name="Ovchinnikova G."/>
            <person name="Sims D."/>
            <person name="Meincke L."/>
            <person name="Brettin T."/>
            <person name="Detter J.C."/>
            <person name="Han C."/>
            <person name="Larimer F."/>
            <person name="Land M."/>
            <person name="Hauser L."/>
            <person name="Markowitz V."/>
            <person name="Cheng J.-F."/>
            <person name="Hugenholtz P."/>
            <person name="Woyke T."/>
            <person name="Wu D."/>
            <person name="Klenk H.-P."/>
            <person name="Eisen J.A."/>
        </authorList>
    </citation>
    <scope>NUCLEOTIDE SEQUENCE [LARGE SCALE GENOMIC DNA]</scope>
    <source>
        <strain evidence="4">ATCC 700099 / DSM 44233 / CIP 104796 / JCM 9543 / NBRC 105858 / Y-104</strain>
    </source>
</reference>
<evidence type="ECO:0000313" key="3">
    <source>
        <dbReference type="EMBL" id="ACV78334.1"/>
    </source>
</evidence>
<reference evidence="3 4" key="2">
    <citation type="journal article" date="2010" name="Stand. Genomic Sci.">
        <title>Complete genome sequence of Nakamurella multipartita type strain (Y-104).</title>
        <authorList>
            <person name="Tice H."/>
            <person name="Mayilraj S."/>
            <person name="Sims D."/>
            <person name="Lapidus A."/>
            <person name="Nolan M."/>
            <person name="Lucas S."/>
            <person name="Glavina Del Rio T."/>
            <person name="Copeland A."/>
            <person name="Cheng J.F."/>
            <person name="Meincke L."/>
            <person name="Bruce D."/>
            <person name="Goodwin L."/>
            <person name="Pitluck S."/>
            <person name="Ivanova N."/>
            <person name="Mavromatis K."/>
            <person name="Ovchinnikova G."/>
            <person name="Pati A."/>
            <person name="Chen A."/>
            <person name="Palaniappan K."/>
            <person name="Land M."/>
            <person name="Hauser L."/>
            <person name="Chang Y.J."/>
            <person name="Jeffries C.D."/>
            <person name="Detter J.C."/>
            <person name="Brettin T."/>
            <person name="Rohde M."/>
            <person name="Goker M."/>
            <person name="Bristow J."/>
            <person name="Eisen J.A."/>
            <person name="Markowitz V."/>
            <person name="Hugenholtz P."/>
            <person name="Kyrpides N.C."/>
            <person name="Klenk H.P."/>
            <person name="Chen F."/>
        </authorList>
    </citation>
    <scope>NUCLEOTIDE SEQUENCE [LARGE SCALE GENOMIC DNA]</scope>
    <source>
        <strain evidence="4">ATCC 700099 / DSM 44233 / CIP 104796 / JCM 9543 / NBRC 105858 / Y-104</strain>
    </source>
</reference>
<dbReference type="AlphaFoldDB" id="C8XHC8"/>
<dbReference type="Proteomes" id="UP000002218">
    <property type="component" value="Chromosome"/>
</dbReference>
<dbReference type="InParanoid" id="C8XHC8"/>
<evidence type="ECO:0000313" key="4">
    <source>
        <dbReference type="Proteomes" id="UP000002218"/>
    </source>
</evidence>
<accession>C8XHC8</accession>
<dbReference type="KEGG" id="nml:Namu_1945"/>
<organism evidence="3 4">
    <name type="scientific">Nakamurella multipartita (strain ATCC 700099 / DSM 44233 / CIP 104796 / JCM 9543 / NBRC 105858 / Y-104)</name>
    <name type="common">Microsphaera multipartita</name>
    <dbReference type="NCBI Taxonomy" id="479431"/>
    <lineage>
        <taxon>Bacteria</taxon>
        <taxon>Bacillati</taxon>
        <taxon>Actinomycetota</taxon>
        <taxon>Actinomycetes</taxon>
        <taxon>Nakamurellales</taxon>
        <taxon>Nakamurellaceae</taxon>
        <taxon>Nakamurella</taxon>
    </lineage>
</organism>
<sequence length="305" mass="33008">MGTVLPFESPSVGDDEQRGDVDWDDDADIGELSSAGAEQVTVQIRTMVERAWEYIAIAYQGRAYLALGYRTWDEYVDDRLGDLRLTVPREERAEAVATMSNARMSVRAIAKVLGVGIGTVHRGLAGKSAAPDVDDGSTIQGRDGKTYRRRMKGGAVQECSICGEFHPESPDECPWDLFAQGLGPRPGTALHAVDDPAEHISPTPGRQHDDAPRDVEPPAVAIPAAVEAAVVRALRILDELDDLTQLVDDIESVSGAATLKPDAMAVIASATELAERLRLQIDALARARDRLERFTEAMAGDLSHR</sequence>
<evidence type="ECO:0000256" key="2">
    <source>
        <dbReference type="SAM" id="MobiDB-lite"/>
    </source>
</evidence>
<dbReference type="STRING" id="479431.Namu_1945"/>
<dbReference type="RefSeq" id="WP_015747235.1">
    <property type="nucleotide sequence ID" value="NC_013235.1"/>
</dbReference>
<name>C8XHC8_NAKMY</name>
<keyword evidence="1" id="KW-0175">Coiled coil</keyword>
<feature type="region of interest" description="Disordered" evidence="2">
    <location>
        <begin position="1"/>
        <end position="21"/>
    </location>
</feature>
<feature type="compositionally biased region" description="Basic and acidic residues" evidence="2">
    <location>
        <begin position="206"/>
        <end position="215"/>
    </location>
</feature>
<protein>
    <submittedName>
        <fullName evidence="3">Uncharacterized protein</fullName>
    </submittedName>
</protein>
<evidence type="ECO:0000256" key="1">
    <source>
        <dbReference type="SAM" id="Coils"/>
    </source>
</evidence>
<keyword evidence="4" id="KW-1185">Reference proteome</keyword>
<dbReference type="eggNOG" id="COG2197">
    <property type="taxonomic scope" value="Bacteria"/>
</dbReference>
<dbReference type="HOGENOM" id="CLU_920788_0_0_11"/>